<comment type="caution">
    <text evidence="4">The sequence shown here is derived from an EMBL/GenBank/DDBJ whole genome shotgun (WGS) entry which is preliminary data.</text>
</comment>
<name>A0A7X4HG81_9BURK</name>
<protein>
    <recommendedName>
        <fullName evidence="3">DUF6531 domain-containing protein</fullName>
    </recommendedName>
</protein>
<evidence type="ECO:0000313" key="4">
    <source>
        <dbReference type="EMBL" id="MYN10369.1"/>
    </source>
</evidence>
<feature type="domain" description="DUF6531" evidence="3">
    <location>
        <begin position="98"/>
        <end position="147"/>
    </location>
</feature>
<dbReference type="Proteomes" id="UP000450676">
    <property type="component" value="Unassembled WGS sequence"/>
</dbReference>
<keyword evidence="2" id="KW-0732">Signal</keyword>
<feature type="signal peptide" evidence="2">
    <location>
        <begin position="1"/>
        <end position="23"/>
    </location>
</feature>
<evidence type="ECO:0000313" key="5">
    <source>
        <dbReference type="Proteomes" id="UP000450676"/>
    </source>
</evidence>
<dbReference type="EMBL" id="WWCU01000036">
    <property type="protein sequence ID" value="MYN10369.1"/>
    <property type="molecule type" value="Genomic_DNA"/>
</dbReference>
<proteinExistence type="predicted"/>
<feature type="compositionally biased region" description="Polar residues" evidence="1">
    <location>
        <begin position="79"/>
        <end position="94"/>
    </location>
</feature>
<evidence type="ECO:0000256" key="2">
    <source>
        <dbReference type="SAM" id="SignalP"/>
    </source>
</evidence>
<accession>A0A7X4HG81</accession>
<feature type="chain" id="PRO_5030905372" description="DUF6531 domain-containing protein" evidence="2">
    <location>
        <begin position="24"/>
        <end position="229"/>
    </location>
</feature>
<feature type="region of interest" description="Disordered" evidence="1">
    <location>
        <begin position="60"/>
        <end position="94"/>
    </location>
</feature>
<sequence>MKVFFRLAFVYFCSGFFANPIFAQDSDIPRVFVPGDRCDGYVGTMKYACQNGRDTFYEAGGGSTPSAGGGGGGGSPATQEQQKPSTASDSGTSAKTCKPVILATGEKVKEEIDYVAHGAYGLGVSRMYRSKQTSGAMFGPNWMSSIEVPRVMFTLAGCSVKQTGDCIPETVTIAQPDGTKFTYKFSNIVLAAAMSSAEKTRASRARTLIKTPGKSATTMAEGDTYGSTD</sequence>
<reference evidence="4 5" key="1">
    <citation type="submission" date="2019-12" db="EMBL/GenBank/DDBJ databases">
        <title>Novel species isolated from a subtropical stream in China.</title>
        <authorList>
            <person name="Lu H."/>
        </authorList>
    </citation>
    <scope>NUCLEOTIDE SEQUENCE [LARGE SCALE GENOMIC DNA]</scope>
    <source>
        <strain evidence="4 5">FT127W</strain>
    </source>
</reference>
<keyword evidence="5" id="KW-1185">Reference proteome</keyword>
<evidence type="ECO:0000256" key="1">
    <source>
        <dbReference type="SAM" id="MobiDB-lite"/>
    </source>
</evidence>
<dbReference type="AlphaFoldDB" id="A0A7X4HG81"/>
<organism evidence="4 5">
    <name type="scientific">Pseudoduganella aquatica</name>
    <dbReference type="NCBI Taxonomy" id="2660641"/>
    <lineage>
        <taxon>Bacteria</taxon>
        <taxon>Pseudomonadati</taxon>
        <taxon>Pseudomonadota</taxon>
        <taxon>Betaproteobacteria</taxon>
        <taxon>Burkholderiales</taxon>
        <taxon>Oxalobacteraceae</taxon>
        <taxon>Telluria group</taxon>
        <taxon>Pseudoduganella</taxon>
    </lineage>
</organism>
<dbReference type="Pfam" id="PF20148">
    <property type="entry name" value="DUF6531"/>
    <property type="match status" value="1"/>
</dbReference>
<gene>
    <name evidence="4" type="ORF">GTP77_23885</name>
</gene>
<dbReference type="RefSeq" id="WP_161074657.1">
    <property type="nucleotide sequence ID" value="NZ_WWCU01000036.1"/>
</dbReference>
<dbReference type="InterPro" id="IPR045351">
    <property type="entry name" value="DUF6531"/>
</dbReference>
<feature type="compositionally biased region" description="Gly residues" evidence="1">
    <location>
        <begin position="60"/>
        <end position="75"/>
    </location>
</feature>
<evidence type="ECO:0000259" key="3">
    <source>
        <dbReference type="Pfam" id="PF20148"/>
    </source>
</evidence>